<dbReference type="GO" id="GO:0004316">
    <property type="term" value="F:3-oxoacyl-[acyl-carrier-protein] reductase (NADPH) activity"/>
    <property type="evidence" value="ECO:0007669"/>
    <property type="project" value="UniProtKB-EC"/>
</dbReference>
<name>F9U895_9GAMM</name>
<dbReference type="AlphaFoldDB" id="F9U895"/>
<proteinExistence type="inferred from homology"/>
<dbReference type="Gene3D" id="3.40.50.720">
    <property type="entry name" value="NAD(P)-binding Rossmann-like Domain"/>
    <property type="match status" value="1"/>
</dbReference>
<dbReference type="OrthoDB" id="9789398at2"/>
<dbReference type="STRING" id="768671.ThimaDRAFT_0953"/>
<dbReference type="InterPro" id="IPR002347">
    <property type="entry name" value="SDR_fam"/>
</dbReference>
<organism evidence="3 4">
    <name type="scientific">Thiocapsa marina 5811</name>
    <dbReference type="NCBI Taxonomy" id="768671"/>
    <lineage>
        <taxon>Bacteria</taxon>
        <taxon>Pseudomonadati</taxon>
        <taxon>Pseudomonadota</taxon>
        <taxon>Gammaproteobacteria</taxon>
        <taxon>Chromatiales</taxon>
        <taxon>Chromatiaceae</taxon>
        <taxon>Thiocapsa</taxon>
    </lineage>
</organism>
<dbReference type="RefSeq" id="WP_007191830.1">
    <property type="nucleotide sequence ID" value="NZ_AFWV01000003.1"/>
</dbReference>
<evidence type="ECO:0000256" key="2">
    <source>
        <dbReference type="ARBA" id="ARBA00023002"/>
    </source>
</evidence>
<dbReference type="PRINTS" id="PR00081">
    <property type="entry name" value="GDHRDH"/>
</dbReference>
<dbReference type="eggNOG" id="COG1028">
    <property type="taxonomic scope" value="Bacteria"/>
</dbReference>
<accession>F9U895</accession>
<evidence type="ECO:0000313" key="4">
    <source>
        <dbReference type="Proteomes" id="UP000005459"/>
    </source>
</evidence>
<sequence length="253" mass="26594">MTATTSRTVCISGGTSGIGAGLVGAFIEAGDRVVTFGRDPEKVAALAQRRGQAVASGALRLLVGDVTHADFREQLVAEIRDRDGRLDVLVNNAGVILSQGDIEETVEAWRTTLEVNLIAPFALTQGFLGLLEQSAAPVVINMSSACAQHPFETCTSTSYSASKAGLEMLTQRLAMALGGRGIRVNAVAPGVVESPMWGGASDLIDSTVKRRHRLRQEAIEPCDVARAVLFLASEDARRITGACLNVDAGYALG</sequence>
<keyword evidence="4" id="KW-1185">Reference proteome</keyword>
<dbReference type="PANTHER" id="PTHR43639">
    <property type="entry name" value="OXIDOREDUCTASE, SHORT-CHAIN DEHYDROGENASE/REDUCTASE FAMILY (AFU_ORTHOLOGUE AFUA_5G02870)"/>
    <property type="match status" value="1"/>
</dbReference>
<evidence type="ECO:0000313" key="3">
    <source>
        <dbReference type="EMBL" id="EGV19507.1"/>
    </source>
</evidence>
<gene>
    <name evidence="3" type="ORF">ThimaDRAFT_0953</name>
</gene>
<keyword evidence="2 3" id="KW-0560">Oxidoreductase</keyword>
<reference evidence="3 4" key="1">
    <citation type="submission" date="2011-06" db="EMBL/GenBank/DDBJ databases">
        <title>The draft genome of Thiocapsa marina 5811.</title>
        <authorList>
            <consortium name="US DOE Joint Genome Institute (JGI-PGF)"/>
            <person name="Lucas S."/>
            <person name="Han J."/>
            <person name="Cheng J.-F."/>
            <person name="Goodwin L."/>
            <person name="Pitluck S."/>
            <person name="Peters L."/>
            <person name="Land M.L."/>
            <person name="Hauser L."/>
            <person name="Vogl K."/>
            <person name="Liu Z."/>
            <person name="Imhoff J."/>
            <person name="Thiel V."/>
            <person name="Frigaard N.-U."/>
            <person name="Bryant D."/>
            <person name="Woyke T.J."/>
        </authorList>
    </citation>
    <scope>NUCLEOTIDE SEQUENCE [LARGE SCALE GENOMIC DNA]</scope>
    <source>
        <strain evidence="3 4">5811</strain>
    </source>
</reference>
<dbReference type="Proteomes" id="UP000005459">
    <property type="component" value="Unassembled WGS sequence"/>
</dbReference>
<dbReference type="SUPFAM" id="SSF51735">
    <property type="entry name" value="NAD(P)-binding Rossmann-fold domains"/>
    <property type="match status" value="1"/>
</dbReference>
<evidence type="ECO:0000256" key="1">
    <source>
        <dbReference type="ARBA" id="ARBA00006484"/>
    </source>
</evidence>
<dbReference type="PRINTS" id="PR00080">
    <property type="entry name" value="SDRFAMILY"/>
</dbReference>
<dbReference type="PANTHER" id="PTHR43639:SF1">
    <property type="entry name" value="SHORT-CHAIN DEHYDROGENASE_REDUCTASE FAMILY PROTEIN"/>
    <property type="match status" value="1"/>
</dbReference>
<dbReference type="Pfam" id="PF13561">
    <property type="entry name" value="adh_short_C2"/>
    <property type="match status" value="1"/>
</dbReference>
<protein>
    <submittedName>
        <fullName evidence="3">3-oxoacyl-(Acyl-carrier-protein) reductase</fullName>
        <ecNumber evidence="3">1.1.1.100</ecNumber>
    </submittedName>
</protein>
<dbReference type="InterPro" id="IPR036291">
    <property type="entry name" value="NAD(P)-bd_dom_sf"/>
</dbReference>
<dbReference type="CDD" id="cd05233">
    <property type="entry name" value="SDR_c"/>
    <property type="match status" value="1"/>
</dbReference>
<dbReference type="FunFam" id="3.40.50.720:FF:000084">
    <property type="entry name" value="Short-chain dehydrogenase reductase"/>
    <property type="match status" value="1"/>
</dbReference>
<comment type="similarity">
    <text evidence="1">Belongs to the short-chain dehydrogenases/reductases (SDR) family.</text>
</comment>
<dbReference type="EC" id="1.1.1.100" evidence="3"/>
<dbReference type="EMBL" id="AFWV01000003">
    <property type="protein sequence ID" value="EGV19507.1"/>
    <property type="molecule type" value="Genomic_DNA"/>
</dbReference>